<evidence type="ECO:0000256" key="1">
    <source>
        <dbReference type="SAM" id="MobiDB-lite"/>
    </source>
</evidence>
<protein>
    <submittedName>
        <fullName evidence="2">Uncharacterized protein</fullName>
    </submittedName>
</protein>
<feature type="region of interest" description="Disordered" evidence="1">
    <location>
        <begin position="147"/>
        <end position="170"/>
    </location>
</feature>
<keyword evidence="3" id="KW-1185">Reference proteome</keyword>
<proteinExistence type="predicted"/>
<reference evidence="3" key="1">
    <citation type="submission" date="2014-04" db="EMBL/GenBank/DDBJ databases">
        <title>Evolutionary Origins and Diversification of the Mycorrhizal Mutualists.</title>
        <authorList>
            <consortium name="DOE Joint Genome Institute"/>
            <consortium name="Mycorrhizal Genomics Consortium"/>
            <person name="Kohler A."/>
            <person name="Kuo A."/>
            <person name="Nagy L.G."/>
            <person name="Floudas D."/>
            <person name="Copeland A."/>
            <person name="Barry K.W."/>
            <person name="Cichocki N."/>
            <person name="Veneault-Fourrey C."/>
            <person name="LaButti K."/>
            <person name="Lindquist E.A."/>
            <person name="Lipzen A."/>
            <person name="Lundell T."/>
            <person name="Morin E."/>
            <person name="Murat C."/>
            <person name="Riley R."/>
            <person name="Ohm R."/>
            <person name="Sun H."/>
            <person name="Tunlid A."/>
            <person name="Henrissat B."/>
            <person name="Grigoriev I.V."/>
            <person name="Hibbett D.S."/>
            <person name="Martin F."/>
        </authorList>
    </citation>
    <scope>NUCLEOTIDE SEQUENCE [LARGE SCALE GENOMIC DNA]</scope>
    <source>
        <strain evidence="3">FD-334 SS-4</strain>
    </source>
</reference>
<dbReference type="OrthoDB" id="3042548at2759"/>
<evidence type="ECO:0000313" key="2">
    <source>
        <dbReference type="EMBL" id="KJA13841.1"/>
    </source>
</evidence>
<organism evidence="2 3">
    <name type="scientific">Hypholoma sublateritium (strain FD-334 SS-4)</name>
    <dbReference type="NCBI Taxonomy" id="945553"/>
    <lineage>
        <taxon>Eukaryota</taxon>
        <taxon>Fungi</taxon>
        <taxon>Dikarya</taxon>
        <taxon>Basidiomycota</taxon>
        <taxon>Agaricomycotina</taxon>
        <taxon>Agaricomycetes</taxon>
        <taxon>Agaricomycetidae</taxon>
        <taxon>Agaricales</taxon>
        <taxon>Agaricineae</taxon>
        <taxon>Strophariaceae</taxon>
        <taxon>Hypholoma</taxon>
    </lineage>
</organism>
<dbReference type="OMA" id="WDYNLEL"/>
<name>A0A0D2NBA3_HYPSF</name>
<gene>
    <name evidence="2" type="ORF">HYPSUDRAFT_209204</name>
</gene>
<dbReference type="AlphaFoldDB" id="A0A0D2NBA3"/>
<accession>A0A0D2NBA3</accession>
<dbReference type="Proteomes" id="UP000054270">
    <property type="component" value="Unassembled WGS sequence"/>
</dbReference>
<feature type="region of interest" description="Disordered" evidence="1">
    <location>
        <begin position="72"/>
        <end position="134"/>
    </location>
</feature>
<feature type="compositionally biased region" description="Basic residues" evidence="1">
    <location>
        <begin position="113"/>
        <end position="127"/>
    </location>
</feature>
<evidence type="ECO:0000313" key="3">
    <source>
        <dbReference type="Proteomes" id="UP000054270"/>
    </source>
</evidence>
<sequence>MADTLQNHAPVIPVVDERLVCLPSAPSEHKAKIAEYNDLLEVIFQREVELTGIKSTLADMRETIAQEARILAGTEVPAPAPRSEAGSDIDAEHVLSDAGSDKAPRGAPGALKKTAKKDKKPKGSRRTKVPDAQLDGDWDYKLDLAARGANRGRRASDAASESSDEEVALI</sequence>
<feature type="compositionally biased region" description="Basic and acidic residues" evidence="1">
    <location>
        <begin position="90"/>
        <end position="104"/>
    </location>
</feature>
<dbReference type="EMBL" id="KN817710">
    <property type="protein sequence ID" value="KJA13841.1"/>
    <property type="molecule type" value="Genomic_DNA"/>
</dbReference>